<protein>
    <recommendedName>
        <fullName evidence="4">RxLR effector candidate protein</fullName>
    </recommendedName>
</protein>
<feature type="chain" id="PRO_5043954125" description="RxLR effector candidate protein" evidence="1">
    <location>
        <begin position="20"/>
        <end position="269"/>
    </location>
</feature>
<evidence type="ECO:0000256" key="1">
    <source>
        <dbReference type="SAM" id="SignalP"/>
    </source>
</evidence>
<feature type="signal peptide" evidence="1">
    <location>
        <begin position="1"/>
        <end position="19"/>
    </location>
</feature>
<proteinExistence type="predicted"/>
<reference evidence="2" key="1">
    <citation type="submission" date="2024-01" db="EMBL/GenBank/DDBJ databases">
        <authorList>
            <person name="Webb A."/>
        </authorList>
    </citation>
    <scope>NUCLEOTIDE SEQUENCE</scope>
    <source>
        <strain evidence="2">Pm1</strain>
    </source>
</reference>
<name>A0AAV1UPH4_9STRA</name>
<keyword evidence="1" id="KW-0732">Signal</keyword>
<evidence type="ECO:0000313" key="3">
    <source>
        <dbReference type="Proteomes" id="UP001162060"/>
    </source>
</evidence>
<dbReference type="EMBL" id="CAKLBY020000224">
    <property type="protein sequence ID" value="CAK7936415.1"/>
    <property type="molecule type" value="Genomic_DNA"/>
</dbReference>
<sequence>MRFSLIFALYLGGVQLIMADLALDHSGPEAAAAGATARKIRTTKRLLPDASVGRQEEEDRSDNEVILIKDMVLKQLKSPDKFLGISKKIVDLFEPQNPSVVSAALADAVKDRVTGEMLRLCGLFVRVHIREQEHTNSAVETFARLRLKSSSELPPGTTQLGQDAIVVRALLKEWSMRGLAIKVHRASKAPASQEKAERVKAALFEEWCHVYNPEQLGEALKKAARRSDPPGDSAIVKVIVAEYRPYYEKRASELAVLDRLNELAKKSLK</sequence>
<organism evidence="2 3">
    <name type="scientific">Peronospora matthiolae</name>
    <dbReference type="NCBI Taxonomy" id="2874970"/>
    <lineage>
        <taxon>Eukaryota</taxon>
        <taxon>Sar</taxon>
        <taxon>Stramenopiles</taxon>
        <taxon>Oomycota</taxon>
        <taxon>Peronosporomycetes</taxon>
        <taxon>Peronosporales</taxon>
        <taxon>Peronosporaceae</taxon>
        <taxon>Peronospora</taxon>
    </lineage>
</organism>
<dbReference type="Proteomes" id="UP001162060">
    <property type="component" value="Unassembled WGS sequence"/>
</dbReference>
<evidence type="ECO:0008006" key="4">
    <source>
        <dbReference type="Google" id="ProtNLM"/>
    </source>
</evidence>
<accession>A0AAV1UPH4</accession>
<comment type="caution">
    <text evidence="2">The sequence shown here is derived from an EMBL/GenBank/DDBJ whole genome shotgun (WGS) entry which is preliminary data.</text>
</comment>
<dbReference type="AlphaFoldDB" id="A0AAV1UPH4"/>
<evidence type="ECO:0000313" key="2">
    <source>
        <dbReference type="EMBL" id="CAK7936415.1"/>
    </source>
</evidence>
<gene>
    <name evidence="2" type="ORF">PM001_LOCUS21565</name>
</gene>